<protein>
    <submittedName>
        <fullName evidence="1">Uncharacterized protein</fullName>
    </submittedName>
</protein>
<dbReference type="HOGENOM" id="CLU_685072_0_0_1"/>
<dbReference type="Proteomes" id="UP000030655">
    <property type="component" value="Unassembled WGS sequence"/>
</dbReference>
<proteinExistence type="predicted"/>
<reference evidence="1 2" key="2">
    <citation type="submission" date="2014-03" db="EMBL/GenBank/DDBJ databases">
        <title>The Genome Sequence of Anncaliia algerae insect isolate PRA339.</title>
        <authorList>
            <consortium name="The Broad Institute Genome Sequencing Platform"/>
            <consortium name="The Broad Institute Genome Sequencing Center for Infectious Disease"/>
            <person name="Cuomo C."/>
            <person name="Becnel J."/>
            <person name="Sanscrainte N."/>
            <person name="Walker B."/>
            <person name="Young S.K."/>
            <person name="Zeng Q."/>
            <person name="Gargeya S."/>
            <person name="Fitzgerald M."/>
            <person name="Haas B."/>
            <person name="Abouelleil A."/>
            <person name="Alvarado L."/>
            <person name="Arachchi H.M."/>
            <person name="Berlin A.M."/>
            <person name="Chapman S.B."/>
            <person name="Dewar J."/>
            <person name="Goldberg J."/>
            <person name="Griggs A."/>
            <person name="Gujja S."/>
            <person name="Hansen M."/>
            <person name="Howarth C."/>
            <person name="Imamovic A."/>
            <person name="Larimer J."/>
            <person name="McCowan C."/>
            <person name="Murphy C."/>
            <person name="Neiman D."/>
            <person name="Pearson M."/>
            <person name="Priest M."/>
            <person name="Roberts A."/>
            <person name="Saif S."/>
            <person name="Shea T."/>
            <person name="Sisk P."/>
            <person name="Sykes S."/>
            <person name="Wortman J."/>
            <person name="Nusbaum C."/>
            <person name="Birren B."/>
        </authorList>
    </citation>
    <scope>NUCLEOTIDE SEQUENCE [LARGE SCALE GENOMIC DNA]</scope>
    <source>
        <strain evidence="1 2">PRA339</strain>
    </source>
</reference>
<accession>A0A059EY29</accession>
<dbReference type="EMBL" id="KK365216">
    <property type="protein sequence ID" value="KCZ79948.1"/>
    <property type="molecule type" value="Genomic_DNA"/>
</dbReference>
<dbReference type="VEuPathDB" id="MicrosporidiaDB:H312_02660"/>
<name>A0A059EY29_9MICR</name>
<sequence length="402" mass="47005">MIHVVIFHLCYCASNIYKKTTESQQPSTSSVQTPKNFYDTKEQEYLPNLLKLSIKEEITADSTNRAPTAKNPFLTNYPFETANSYVASIDKYSGQEGESQFLRGTEKSSNNFLYGLRLEDPMLQKTAYYKPTVIARSTPELRDGSLLKSMTQETLDAKIDFNSSTEKEEKAYGVEFLNSETFHSLCVLNNTSRIAINYHCCSITRKRSTYKRIKGETICSTIHLLDTQCLQIWFSKEFIHQYSATEKFKDMDEYKILLTNFLETRLKRVFDFIGQKNLSELINNFFIEFNNNKTNITMFTVLIFFRLSNLMSSNFLIFDRGLEYNLFENLYKRNINIYTSIKLTLLWWKDLRLEKKNIEEVVAILLDIVFRKFFMFSKNDSNPDRLCHAFAGTIFDCLNLIK</sequence>
<gene>
    <name evidence="1" type="ORF">H312_02660</name>
</gene>
<dbReference type="OrthoDB" id="10381458at2759"/>
<evidence type="ECO:0000313" key="2">
    <source>
        <dbReference type="Proteomes" id="UP000030655"/>
    </source>
</evidence>
<dbReference type="AlphaFoldDB" id="A0A059EY29"/>
<keyword evidence="2" id="KW-1185">Reference proteome</keyword>
<organism evidence="1 2">
    <name type="scientific">Anncaliia algerae PRA339</name>
    <dbReference type="NCBI Taxonomy" id="1288291"/>
    <lineage>
        <taxon>Eukaryota</taxon>
        <taxon>Fungi</taxon>
        <taxon>Fungi incertae sedis</taxon>
        <taxon>Microsporidia</taxon>
        <taxon>Tubulinosematoidea</taxon>
        <taxon>Tubulinosematidae</taxon>
        <taxon>Anncaliia</taxon>
    </lineage>
</organism>
<evidence type="ECO:0000313" key="1">
    <source>
        <dbReference type="EMBL" id="KCZ79948.1"/>
    </source>
</evidence>
<reference evidence="2" key="1">
    <citation type="submission" date="2013-02" db="EMBL/GenBank/DDBJ databases">
        <authorList>
            <consortium name="The Broad Institute Genome Sequencing Platform"/>
            <person name="Cuomo C."/>
            <person name="Becnel J."/>
            <person name="Sanscrainte N."/>
            <person name="Walker B."/>
            <person name="Young S.K."/>
            <person name="Zeng Q."/>
            <person name="Gargeya S."/>
            <person name="Fitzgerald M."/>
            <person name="Haas B."/>
            <person name="Abouelleil A."/>
            <person name="Alvarado L."/>
            <person name="Arachchi H.M."/>
            <person name="Berlin A.M."/>
            <person name="Chapman S.B."/>
            <person name="Dewar J."/>
            <person name="Goldberg J."/>
            <person name="Griggs A."/>
            <person name="Gujja S."/>
            <person name="Hansen M."/>
            <person name="Howarth C."/>
            <person name="Imamovic A."/>
            <person name="Larimer J."/>
            <person name="McCowan C."/>
            <person name="Murphy C."/>
            <person name="Neiman D."/>
            <person name="Pearson M."/>
            <person name="Priest M."/>
            <person name="Roberts A."/>
            <person name="Saif S."/>
            <person name="Shea T."/>
            <person name="Sisk P."/>
            <person name="Sykes S."/>
            <person name="Wortman J."/>
            <person name="Nusbaum C."/>
            <person name="Birren B."/>
        </authorList>
    </citation>
    <scope>NUCLEOTIDE SEQUENCE [LARGE SCALE GENOMIC DNA]</scope>
    <source>
        <strain evidence="2">PRA339</strain>
    </source>
</reference>